<dbReference type="SUPFAM" id="SSF101898">
    <property type="entry name" value="NHL repeat"/>
    <property type="match status" value="1"/>
</dbReference>
<dbReference type="Pfam" id="PF06580">
    <property type="entry name" value="His_kinase"/>
    <property type="match status" value="1"/>
</dbReference>
<keyword evidence="7" id="KW-1185">Reference proteome</keyword>
<dbReference type="Gene3D" id="2.60.40.10">
    <property type="entry name" value="Immunoglobulins"/>
    <property type="match status" value="1"/>
</dbReference>
<dbReference type="InterPro" id="IPR050640">
    <property type="entry name" value="Bact_2-comp_sensor_kinase"/>
</dbReference>
<dbReference type="PANTHER" id="PTHR34220:SF7">
    <property type="entry name" value="SENSOR HISTIDINE KINASE YPDA"/>
    <property type="match status" value="1"/>
</dbReference>
<sequence>MITHCSRKLIFLFACLFYCFCAAARNYSYLNFSVKNGLAGDIVYALTQDNDGFIWIGTETGLSRFDGTAFKNFTLKDGLSSNDITMVFQDKTNRIWISPFTKDMCYYENGSIHNKQNTPWLRKLPLTSEEKGLAEDANGDFIIRTENMIAAITRDGRVEQFPLPYHGNVFFTPVTIQGFLPTSIINLSKQKNAITYCQSHDYISELFTGKNIVTAFDKINDSLHIFYGNTGYTVVHPADNIIGVRPYNDSCYLINTSNGSYIYNLYSRAFTDTLLTGISVNVSIVDKESGVWLGTNGGGLFYFPSLRSTTILQTAPNAALHAYYFYGNGNPLIVSTGTHRYWRIDFDKQALAGELLEKDFKQQLLRQVPGNAIRKPEIVFMDVFRDKKELPFVSSAIKSMMNAGDTFVTASAGGDIEKINLLTGKKTVKYFHQRLTAIFYGNQTDYIGTLNGFYAVPEKDTNTTLSNYHALAPGLIHSIAYSHANNLLWVATSNDGIYCLQNNRVIREIRETNGLSSNVCKCIFTDGWKLYVGTMHGLNVIDPAKNFEITTFRTTDGLVSDNINCLYAKGDTVCAGTTDGVSFLDVSAKAKPVFCRIRLTEIKVSGKNIPLNEKALILEPQYNNISFSYSGLSFRSLGKIKYSYRLKGLQDQWQTTDETKLKYPSLPYGNYTLEIFATNRFNVRSQILSFGFTVRPFWWEYWWVRLLAILILAGIIFFIFRKRVKRIRQREKEKTALKEKIIELEQLAMRAQMNPHFIFNSLNSLYQYVITQDLEGASKFMSEFSRLIRILFETTTLTEIAFDKEIEFLKTYLELERIKLNNAFSYQIDIPRELVIEDIVIPSFIIQPFIENAIRHGIQNRNDQQGKITISVKTEGDILKVSVDDNGVGRKYTEEQKSKLLQIHNSKGITLTKERLALYNKTHQSDFKFEIIDKYENGQATGTLVVIYFSLKHIFI</sequence>
<feature type="domain" description="Two component regulator three Y" evidence="5">
    <location>
        <begin position="638"/>
        <end position="681"/>
    </location>
</feature>
<protein>
    <recommendedName>
        <fullName evidence="8">Signal transduction histidine kinase internal region domain-containing protein</fullName>
    </recommendedName>
</protein>
<proteinExistence type="predicted"/>
<evidence type="ECO:0008006" key="8">
    <source>
        <dbReference type="Google" id="ProtNLM"/>
    </source>
</evidence>
<dbReference type="InterPro" id="IPR036890">
    <property type="entry name" value="HATPase_C_sf"/>
</dbReference>
<accession>A0A2W2BCB2</accession>
<dbReference type="Gene3D" id="3.30.565.10">
    <property type="entry name" value="Histidine kinase-like ATPase, C-terminal domain"/>
    <property type="match status" value="1"/>
</dbReference>
<gene>
    <name evidence="6" type="ORF">DN068_18595</name>
</gene>
<comment type="caution">
    <text evidence="6">The sequence shown here is derived from an EMBL/GenBank/DDBJ whole genome shotgun (WGS) entry which is preliminary data.</text>
</comment>
<evidence type="ECO:0000256" key="3">
    <source>
        <dbReference type="SAM" id="SignalP"/>
    </source>
</evidence>
<name>A0A2W2BCB2_9BACT</name>
<dbReference type="Pfam" id="PF07494">
    <property type="entry name" value="Reg_prop"/>
    <property type="match status" value="1"/>
</dbReference>
<evidence type="ECO:0000259" key="5">
    <source>
        <dbReference type="Pfam" id="PF07495"/>
    </source>
</evidence>
<evidence type="ECO:0000256" key="2">
    <source>
        <dbReference type="SAM" id="Phobius"/>
    </source>
</evidence>
<evidence type="ECO:0000313" key="6">
    <source>
        <dbReference type="EMBL" id="PZF71306.1"/>
    </source>
</evidence>
<keyword evidence="1" id="KW-0175">Coiled coil</keyword>
<keyword evidence="2" id="KW-0812">Transmembrane</keyword>
<feature type="coiled-coil region" evidence="1">
    <location>
        <begin position="727"/>
        <end position="754"/>
    </location>
</feature>
<dbReference type="SUPFAM" id="SSF55874">
    <property type="entry name" value="ATPase domain of HSP90 chaperone/DNA topoisomerase II/histidine kinase"/>
    <property type="match status" value="1"/>
</dbReference>
<feature type="domain" description="Signal transduction histidine kinase internal region" evidence="4">
    <location>
        <begin position="746"/>
        <end position="823"/>
    </location>
</feature>
<evidence type="ECO:0000259" key="4">
    <source>
        <dbReference type="Pfam" id="PF06580"/>
    </source>
</evidence>
<dbReference type="PANTHER" id="PTHR34220">
    <property type="entry name" value="SENSOR HISTIDINE KINASE YPDA"/>
    <property type="match status" value="1"/>
</dbReference>
<dbReference type="InterPro" id="IPR011123">
    <property type="entry name" value="Y_Y_Y"/>
</dbReference>
<dbReference type="OrthoDB" id="9809670at2"/>
<dbReference type="InterPro" id="IPR015943">
    <property type="entry name" value="WD40/YVTN_repeat-like_dom_sf"/>
</dbReference>
<dbReference type="RefSeq" id="WP_111000451.1">
    <property type="nucleotide sequence ID" value="NZ_QKTW01000025.1"/>
</dbReference>
<dbReference type="InterPro" id="IPR013783">
    <property type="entry name" value="Ig-like_fold"/>
</dbReference>
<evidence type="ECO:0000256" key="1">
    <source>
        <dbReference type="SAM" id="Coils"/>
    </source>
</evidence>
<feature type="chain" id="PRO_5015967187" description="Signal transduction histidine kinase internal region domain-containing protein" evidence="3">
    <location>
        <begin position="25"/>
        <end position="956"/>
    </location>
</feature>
<keyword evidence="2" id="KW-0472">Membrane</keyword>
<dbReference type="AlphaFoldDB" id="A0A2W2BCB2"/>
<keyword evidence="2" id="KW-1133">Transmembrane helix</keyword>
<dbReference type="Proteomes" id="UP000248745">
    <property type="component" value="Unassembled WGS sequence"/>
</dbReference>
<evidence type="ECO:0000313" key="7">
    <source>
        <dbReference type="Proteomes" id="UP000248745"/>
    </source>
</evidence>
<dbReference type="EMBL" id="QKTW01000025">
    <property type="protein sequence ID" value="PZF71306.1"/>
    <property type="molecule type" value="Genomic_DNA"/>
</dbReference>
<feature type="signal peptide" evidence="3">
    <location>
        <begin position="1"/>
        <end position="24"/>
    </location>
</feature>
<dbReference type="SUPFAM" id="SSF63829">
    <property type="entry name" value="Calcium-dependent phosphotriesterase"/>
    <property type="match status" value="1"/>
</dbReference>
<dbReference type="GO" id="GO:0000155">
    <property type="term" value="F:phosphorelay sensor kinase activity"/>
    <property type="evidence" value="ECO:0007669"/>
    <property type="project" value="InterPro"/>
</dbReference>
<organism evidence="6 7">
    <name type="scientific">Taibaiella soli</name>
    <dbReference type="NCBI Taxonomy" id="1649169"/>
    <lineage>
        <taxon>Bacteria</taxon>
        <taxon>Pseudomonadati</taxon>
        <taxon>Bacteroidota</taxon>
        <taxon>Chitinophagia</taxon>
        <taxon>Chitinophagales</taxon>
        <taxon>Chitinophagaceae</taxon>
        <taxon>Taibaiella</taxon>
    </lineage>
</organism>
<dbReference type="Pfam" id="PF07495">
    <property type="entry name" value="Y_Y_Y"/>
    <property type="match status" value="1"/>
</dbReference>
<dbReference type="Gene3D" id="2.130.10.10">
    <property type="entry name" value="YVTN repeat-like/Quinoprotein amine dehydrogenase"/>
    <property type="match status" value="3"/>
</dbReference>
<reference evidence="6 7" key="1">
    <citation type="submission" date="2018-06" db="EMBL/GenBank/DDBJ databases">
        <title>Mucibacter soli gen. nov., sp. nov., a new member of the family Chitinophagaceae producing mucin.</title>
        <authorList>
            <person name="Kim M.-K."/>
            <person name="Park S."/>
            <person name="Kim T.-S."/>
            <person name="Joung Y."/>
            <person name="Han J.-H."/>
            <person name="Kim S.B."/>
        </authorList>
    </citation>
    <scope>NUCLEOTIDE SEQUENCE [LARGE SCALE GENOMIC DNA]</scope>
    <source>
        <strain evidence="6 7">R1-15</strain>
    </source>
</reference>
<dbReference type="InterPro" id="IPR010559">
    <property type="entry name" value="Sig_transdc_His_kin_internal"/>
</dbReference>
<dbReference type="InterPro" id="IPR011110">
    <property type="entry name" value="Reg_prop"/>
</dbReference>
<feature type="transmembrane region" description="Helical" evidence="2">
    <location>
        <begin position="702"/>
        <end position="720"/>
    </location>
</feature>
<keyword evidence="3" id="KW-0732">Signal</keyword>
<dbReference type="GO" id="GO:0016020">
    <property type="term" value="C:membrane"/>
    <property type="evidence" value="ECO:0007669"/>
    <property type="project" value="InterPro"/>
</dbReference>